<protein>
    <submittedName>
        <fullName evidence="3">VCBS repeat-containing protein</fullName>
    </submittedName>
</protein>
<keyword evidence="1 2" id="KW-0732">Signal</keyword>
<dbReference type="AlphaFoldDB" id="A0A3A4RHQ8"/>
<accession>A0A3A4RHQ8</accession>
<feature type="signal peptide" evidence="2">
    <location>
        <begin position="1"/>
        <end position="27"/>
    </location>
</feature>
<name>A0A3A4RHQ8_9BACT</name>
<dbReference type="Pfam" id="PF13517">
    <property type="entry name" value="FG-GAP_3"/>
    <property type="match status" value="2"/>
</dbReference>
<evidence type="ECO:0000256" key="1">
    <source>
        <dbReference type="ARBA" id="ARBA00022729"/>
    </source>
</evidence>
<dbReference type="Proteomes" id="UP000266426">
    <property type="component" value="Unassembled WGS sequence"/>
</dbReference>
<evidence type="ECO:0000313" key="4">
    <source>
        <dbReference type="Proteomes" id="UP000266426"/>
    </source>
</evidence>
<feature type="chain" id="PRO_5017469689" evidence="2">
    <location>
        <begin position="28"/>
        <end position="438"/>
    </location>
</feature>
<dbReference type="EMBL" id="QZJZ01000001">
    <property type="protein sequence ID" value="RJP62378.1"/>
    <property type="molecule type" value="Genomic_DNA"/>
</dbReference>
<evidence type="ECO:0000256" key="2">
    <source>
        <dbReference type="SAM" id="SignalP"/>
    </source>
</evidence>
<proteinExistence type="predicted"/>
<reference evidence="3 4" key="1">
    <citation type="journal article" date="2017" name="ISME J.">
        <title>Energy and carbon metabolisms in a deep terrestrial subsurface fluid microbial community.</title>
        <authorList>
            <person name="Momper L."/>
            <person name="Jungbluth S.P."/>
            <person name="Lee M.D."/>
            <person name="Amend J.P."/>
        </authorList>
    </citation>
    <scope>NUCLEOTIDE SEQUENCE [LARGE SCALE GENOMIC DNA]</scope>
    <source>
        <strain evidence="3">SURF_26</strain>
    </source>
</reference>
<organism evidence="3 4">
    <name type="scientific">Candidatus Auribacter fodinae</name>
    <dbReference type="NCBI Taxonomy" id="2093366"/>
    <lineage>
        <taxon>Bacteria</taxon>
        <taxon>Pseudomonadati</taxon>
        <taxon>Candidatus Auribacterota</taxon>
        <taxon>Candidatus Auribacteria</taxon>
        <taxon>Candidatus Auribacterales</taxon>
        <taxon>Candidatus Auribacteraceae</taxon>
        <taxon>Candidatus Auribacter</taxon>
    </lineage>
</organism>
<gene>
    <name evidence="3" type="ORF">C4541_00010</name>
</gene>
<evidence type="ECO:0000313" key="3">
    <source>
        <dbReference type="EMBL" id="RJP62378.1"/>
    </source>
</evidence>
<dbReference type="PANTHER" id="PTHR44103">
    <property type="entry name" value="PROPROTEIN CONVERTASE P"/>
    <property type="match status" value="1"/>
</dbReference>
<dbReference type="InterPro" id="IPR028994">
    <property type="entry name" value="Integrin_alpha_N"/>
</dbReference>
<dbReference type="PANTHER" id="PTHR44103:SF1">
    <property type="entry name" value="PROPROTEIN CONVERTASE P"/>
    <property type="match status" value="1"/>
</dbReference>
<dbReference type="InterPro" id="IPR013517">
    <property type="entry name" value="FG-GAP"/>
</dbReference>
<dbReference type="SUPFAM" id="SSF69318">
    <property type="entry name" value="Integrin alpha N-terminal domain"/>
    <property type="match status" value="1"/>
</dbReference>
<comment type="caution">
    <text evidence="3">The sequence shown here is derived from an EMBL/GenBank/DDBJ whole genome shotgun (WGS) entry which is preliminary data.</text>
</comment>
<dbReference type="Gene3D" id="2.130.10.130">
    <property type="entry name" value="Integrin alpha, N-terminal"/>
    <property type="match status" value="3"/>
</dbReference>
<sequence>MEINTGMRLFLRLALASTLLFPAYTYGYDLNNDTWEDLVFSSYENNAGNFVIDSYVYWGSSTGYSTVNRTGLPTLGAKGVSASDLNGDSYADLIFSNYRDANGYDVNSYIYWGSSTGYSTANRDELYVKSSWDNAVANLNGDSYPDIVFTAGRAGIPSYIYWGSSSGYSDTNRQTIAVSNARDVEIADFNGDNRPDIFFEHRFSDSGSPSTESYIYWGSDTGFSDGNRLALSTTGALGSAVADLNKDGRLEIIVAQYNNGTTFHIDSLIFWGDDTNPYTTTTPIATVGASDVTTADLDDDGFLDIIFSNQHDDDGNYDIDSFILWGDETYAYTDKTMLESIGAGAVAVTDVNKDYYPDIVIGNAFDDEGGLREVNSYVYLGDETATYTTRIELPTVGASELNAGPFIPQAEQPVPEPLSALLVSVSAVFLYFRKRIRL</sequence>